<dbReference type="eggNOG" id="COG2978">
    <property type="taxonomic scope" value="Bacteria"/>
</dbReference>
<dbReference type="PANTHER" id="PTHR30282:SF0">
    <property type="entry name" value="P-AMINOBENZOYL-GLUTAMATE TRANSPORT PROTEIN"/>
    <property type="match status" value="1"/>
</dbReference>
<feature type="transmembrane region" description="Helical" evidence="2">
    <location>
        <begin position="399"/>
        <end position="421"/>
    </location>
</feature>
<dbReference type="Proteomes" id="UP000183015">
    <property type="component" value="Unassembled WGS sequence"/>
</dbReference>
<dbReference type="GO" id="GO:0015558">
    <property type="term" value="F:secondary active p-aminobenzoyl-glutamate transmembrane transporter activity"/>
    <property type="evidence" value="ECO:0007669"/>
    <property type="project" value="InterPro"/>
</dbReference>
<feature type="region of interest" description="Disordered" evidence="1">
    <location>
        <begin position="1"/>
        <end position="29"/>
    </location>
</feature>
<dbReference type="InterPro" id="IPR004697">
    <property type="entry name" value="AbgT"/>
</dbReference>
<protein>
    <submittedName>
        <fullName evidence="3">Aminobenzoyl-glutamate transport protein</fullName>
    </submittedName>
</protein>
<dbReference type="AlphaFoldDB" id="A0A1H7WE74"/>
<feature type="transmembrane region" description="Helical" evidence="2">
    <location>
        <begin position="198"/>
        <end position="215"/>
    </location>
</feature>
<sequence>MSALASVNSGDDEGSSATAVGKGEAGKSGGGMQRILDLIERVGNKVPHPAVIFLLLCVLVIVLSAILSAFNVHVTYETAQSVPAPATQEYAGGTEYPGTGLPPASQYTHDYVTVLETKKVESLLSGDGVRFLFTSMTHNFNDFGVVAVILVVMVGVGLAEESGLIATLIRKLVGWAPAWALTAIIVFAGIVSSIATDAGYLVLIPLGAVAFIGAGRHPLAGIAAAFGGVSAAFGVNILIAPVDGIITEITNQSIKLVKPGESLNLTANYYFAIGSTLFLTAVITFITERIIEPRLGRYEGPGAVLESEDRPDPAAEKRGLRFAGLALIAVIIAVTLLAFIPGAPLRNPETGSLFEDSPFMDGLIVIIMIAFLVMGLAYGAGAKTLKGSAAAMEAITKTFAGLAGLIFLLLIIAQFIAYFNYSNMATVAAVKLADQLESANIGALWLLILFILVTYLLNLIIPGIIPKWAIFAPIFVPLFIRLGVAPQTVLAAYRVGDSPTNVITPLMVYLPFIVLVCEKYKKKAGVGTVISLMVPYTVVVGVAWLLFFVIWYLIGIPMGPGAPVKI</sequence>
<name>A0A1H7WE74_STRJI</name>
<evidence type="ECO:0000313" key="3">
    <source>
        <dbReference type="EMBL" id="SEM19644.1"/>
    </source>
</evidence>
<evidence type="ECO:0000313" key="4">
    <source>
        <dbReference type="Proteomes" id="UP000183015"/>
    </source>
</evidence>
<dbReference type="PANTHER" id="PTHR30282">
    <property type="entry name" value="P-AMINOBENZOYL GLUTAMATE TRANSPORTER"/>
    <property type="match status" value="1"/>
</dbReference>
<dbReference type="STRING" id="235985.SAMN05414137_12095"/>
<evidence type="ECO:0000256" key="1">
    <source>
        <dbReference type="SAM" id="MobiDB-lite"/>
    </source>
</evidence>
<feature type="transmembrane region" description="Helical" evidence="2">
    <location>
        <begin position="222"/>
        <end position="247"/>
    </location>
</feature>
<dbReference type="Pfam" id="PF03806">
    <property type="entry name" value="ABG_transport"/>
    <property type="match status" value="1"/>
</dbReference>
<feature type="transmembrane region" description="Helical" evidence="2">
    <location>
        <begin position="267"/>
        <end position="287"/>
    </location>
</feature>
<gene>
    <name evidence="3" type="ORF">SAMN05414137_12095</name>
</gene>
<feature type="transmembrane region" description="Helical" evidence="2">
    <location>
        <begin position="468"/>
        <end position="493"/>
    </location>
</feature>
<keyword evidence="2" id="KW-0812">Transmembrane</keyword>
<keyword evidence="4" id="KW-1185">Reference proteome</keyword>
<feature type="transmembrane region" description="Helical" evidence="2">
    <location>
        <begin position="499"/>
        <end position="517"/>
    </location>
</feature>
<keyword evidence="2" id="KW-1133">Transmembrane helix</keyword>
<feature type="transmembrane region" description="Helical" evidence="2">
    <location>
        <begin position="360"/>
        <end position="378"/>
    </location>
</feature>
<reference evidence="4" key="1">
    <citation type="submission" date="2016-10" db="EMBL/GenBank/DDBJ databases">
        <authorList>
            <person name="Varghese N."/>
        </authorList>
    </citation>
    <scope>NUCLEOTIDE SEQUENCE [LARGE SCALE GENOMIC DNA]</scope>
    <source>
        <strain evidence="4">DSM 45096 / BCRC 16803 / CGMCC 4.1857 / CIP 109030 / JCM 12277 / KCTC 19219 / NBRC 100920 / 33214</strain>
    </source>
</reference>
<dbReference type="EMBL" id="FOAZ01000020">
    <property type="protein sequence ID" value="SEM19644.1"/>
    <property type="molecule type" value="Genomic_DNA"/>
</dbReference>
<keyword evidence="2" id="KW-0472">Membrane</keyword>
<evidence type="ECO:0000256" key="2">
    <source>
        <dbReference type="SAM" id="Phobius"/>
    </source>
</evidence>
<accession>A0A1H7WE74</accession>
<proteinExistence type="predicted"/>
<feature type="transmembrane region" description="Helical" evidence="2">
    <location>
        <begin position="50"/>
        <end position="70"/>
    </location>
</feature>
<feature type="transmembrane region" description="Helical" evidence="2">
    <location>
        <begin position="172"/>
        <end position="192"/>
    </location>
</feature>
<feature type="transmembrane region" description="Helical" evidence="2">
    <location>
        <begin position="320"/>
        <end position="340"/>
    </location>
</feature>
<organism evidence="3 4">
    <name type="scientific">Streptacidiphilus jiangxiensis</name>
    <dbReference type="NCBI Taxonomy" id="235985"/>
    <lineage>
        <taxon>Bacteria</taxon>
        <taxon>Bacillati</taxon>
        <taxon>Actinomycetota</taxon>
        <taxon>Actinomycetes</taxon>
        <taxon>Kitasatosporales</taxon>
        <taxon>Streptomycetaceae</taxon>
        <taxon>Streptacidiphilus</taxon>
    </lineage>
</organism>
<feature type="transmembrane region" description="Helical" evidence="2">
    <location>
        <begin position="441"/>
        <end position="461"/>
    </location>
</feature>
<dbReference type="GO" id="GO:1902604">
    <property type="term" value="P:p-aminobenzoyl-glutamate transmembrane transport"/>
    <property type="evidence" value="ECO:0007669"/>
    <property type="project" value="InterPro"/>
</dbReference>
<dbReference type="RefSeq" id="WP_052438635.1">
    <property type="nucleotide sequence ID" value="NZ_BBPN01000011.1"/>
</dbReference>
<feature type="transmembrane region" description="Helical" evidence="2">
    <location>
        <begin position="143"/>
        <end position="160"/>
    </location>
</feature>
<feature type="transmembrane region" description="Helical" evidence="2">
    <location>
        <begin position="529"/>
        <end position="554"/>
    </location>
</feature>